<evidence type="ECO:0000313" key="2">
    <source>
        <dbReference type="Proteomes" id="UP000789759"/>
    </source>
</evidence>
<name>A0A9N9K4K0_9GLOM</name>
<dbReference type="EMBL" id="CAJVQA010038423">
    <property type="protein sequence ID" value="CAG8810923.1"/>
    <property type="molecule type" value="Genomic_DNA"/>
</dbReference>
<comment type="caution">
    <text evidence="1">The sequence shown here is derived from an EMBL/GenBank/DDBJ whole genome shotgun (WGS) entry which is preliminary data.</text>
</comment>
<proteinExistence type="predicted"/>
<accession>A0A9N9K4K0</accession>
<evidence type="ECO:0000313" key="1">
    <source>
        <dbReference type="EMBL" id="CAG8810923.1"/>
    </source>
</evidence>
<reference evidence="1" key="1">
    <citation type="submission" date="2021-06" db="EMBL/GenBank/DDBJ databases">
        <authorList>
            <person name="Kallberg Y."/>
            <person name="Tangrot J."/>
            <person name="Rosling A."/>
        </authorList>
    </citation>
    <scope>NUCLEOTIDE SEQUENCE</scope>
    <source>
        <strain evidence="1">FL966</strain>
    </source>
</reference>
<keyword evidence="2" id="KW-1185">Reference proteome</keyword>
<gene>
    <name evidence="1" type="ORF">CPELLU_LOCUS18641</name>
</gene>
<dbReference type="OrthoDB" id="2499658at2759"/>
<dbReference type="Proteomes" id="UP000789759">
    <property type="component" value="Unassembled WGS sequence"/>
</dbReference>
<organism evidence="1 2">
    <name type="scientific">Cetraspora pellucida</name>
    <dbReference type="NCBI Taxonomy" id="1433469"/>
    <lineage>
        <taxon>Eukaryota</taxon>
        <taxon>Fungi</taxon>
        <taxon>Fungi incertae sedis</taxon>
        <taxon>Mucoromycota</taxon>
        <taxon>Glomeromycotina</taxon>
        <taxon>Glomeromycetes</taxon>
        <taxon>Diversisporales</taxon>
        <taxon>Gigasporaceae</taxon>
        <taxon>Cetraspora</taxon>
    </lineage>
</organism>
<dbReference type="AlphaFoldDB" id="A0A9N9K4K0"/>
<protein>
    <submittedName>
        <fullName evidence="1">12411_t:CDS:1</fullName>
    </submittedName>
</protein>
<sequence length="86" mass="10005">SLNEYLYLALQIFNEIIDEYLLFLSDKKSSKALILENIANKYLQILNNSQDIHIANSNMHYQVKNNYSCQRVGGIVTLMHKEKLNT</sequence>
<feature type="non-terminal residue" evidence="1">
    <location>
        <position position="1"/>
    </location>
</feature>